<feature type="binding site" evidence="14">
    <location>
        <begin position="286"/>
        <end position="287"/>
    </location>
    <ligand>
        <name>ATP</name>
        <dbReference type="ChEBI" id="CHEBI:30616"/>
    </ligand>
</feature>
<feature type="binding site" evidence="14">
    <location>
        <position position="320"/>
    </location>
    <ligand>
        <name>K(+)</name>
        <dbReference type="ChEBI" id="CHEBI:29103"/>
    </ligand>
</feature>
<keyword evidence="5 14" id="KW-0418">Kinase</keyword>
<evidence type="ECO:0000256" key="8">
    <source>
        <dbReference type="ARBA" id="ARBA00022958"/>
    </source>
</evidence>
<feature type="site" description="Important for substrate specificity" evidence="14">
    <location>
        <position position="45"/>
    </location>
</feature>
<evidence type="ECO:0000256" key="14">
    <source>
        <dbReference type="HAMAP-Rule" id="MF_01987"/>
    </source>
</evidence>
<dbReference type="PRINTS" id="PR00990">
    <property type="entry name" value="RIBOKINASE"/>
</dbReference>
<evidence type="ECO:0000313" key="17">
    <source>
        <dbReference type="EMBL" id="ABA53211.1"/>
    </source>
</evidence>
<gene>
    <name evidence="17" type="primary">rbsK</name>
    <name evidence="14" type="synonym">deoK</name>
    <name evidence="17" type="ordered locus">BURPS1710b_A2451</name>
</gene>
<evidence type="ECO:0000256" key="12">
    <source>
        <dbReference type="ARBA" id="ARBA00071515"/>
    </source>
</evidence>
<dbReference type="AlphaFoldDB" id="Q3JFQ2"/>
<feature type="active site" description="Proton acceptor" evidence="14">
    <location>
        <position position="287"/>
    </location>
</feature>
<proteinExistence type="inferred from homology"/>
<dbReference type="SUPFAM" id="SSF53613">
    <property type="entry name" value="Ribokinase-like"/>
    <property type="match status" value="1"/>
</dbReference>
<feature type="binding site" evidence="14">
    <location>
        <position position="317"/>
    </location>
    <ligand>
        <name>K(+)</name>
        <dbReference type="ChEBI" id="CHEBI:29103"/>
    </ligand>
</feature>
<comment type="cofactor">
    <cofactor evidence="14">
        <name>Mg(2+)</name>
        <dbReference type="ChEBI" id="CHEBI:18420"/>
    </cofactor>
</comment>
<feature type="binding site" evidence="14">
    <location>
        <position position="174"/>
    </location>
    <ligand>
        <name>substrate</name>
    </ligand>
</feature>
<dbReference type="FunFam" id="3.40.1190.20:FF:000010">
    <property type="entry name" value="Ribokinase"/>
    <property type="match status" value="1"/>
</dbReference>
<dbReference type="HAMAP" id="MF_01987">
    <property type="entry name" value="Ribokinase"/>
    <property type="match status" value="1"/>
</dbReference>
<comment type="function">
    <text evidence="14">Catalyzes the ATP-dependent phosphorylation of 2-deoxy-D-ribose to 2-deoxy-D-ribose 5-phosphate (dRib-5P), allowing the use of deoxyribose as the sole carbon source.</text>
</comment>
<feature type="binding site" evidence="14">
    <location>
        <begin position="73"/>
        <end position="77"/>
    </location>
    <ligand>
        <name>substrate</name>
    </ligand>
</feature>
<dbReference type="GO" id="GO:0005829">
    <property type="term" value="C:cytosol"/>
    <property type="evidence" value="ECO:0007669"/>
    <property type="project" value="TreeGrafter"/>
</dbReference>
<keyword evidence="2 14" id="KW-0808">Transferase</keyword>
<feature type="binding site" evidence="14">
    <location>
        <position position="283"/>
    </location>
    <ligand>
        <name>K(+)</name>
        <dbReference type="ChEBI" id="CHEBI:29103"/>
    </ligand>
</feature>
<dbReference type="HOGENOM" id="CLU_027634_2_3_4"/>
<feature type="region of interest" description="Disordered" evidence="15">
    <location>
        <begin position="1"/>
        <end position="30"/>
    </location>
</feature>
<dbReference type="NCBIfam" id="TIGR02152">
    <property type="entry name" value="D_ribokin_bact"/>
    <property type="match status" value="1"/>
</dbReference>
<evidence type="ECO:0000256" key="4">
    <source>
        <dbReference type="ARBA" id="ARBA00022741"/>
    </source>
</evidence>
<dbReference type="EMBL" id="CP000125">
    <property type="protein sequence ID" value="ABA53211.1"/>
    <property type="molecule type" value="Genomic_DNA"/>
</dbReference>
<feature type="binding site" evidence="14">
    <location>
        <position position="326"/>
    </location>
    <ligand>
        <name>K(+)</name>
        <dbReference type="ChEBI" id="CHEBI:29103"/>
    </ligand>
</feature>
<evidence type="ECO:0000256" key="15">
    <source>
        <dbReference type="SAM" id="MobiDB-lite"/>
    </source>
</evidence>
<sequence>MSARRRCDSMRMREAPGRHAPGVRDDTSLPRTHPMETIAVIGSNMVDLVTYVTRMPADGETLEAPNFELGCGGKGANQAVAASKLGARVAMISKLGDDLFAENTLRNFERFGVDTEHVRRVSGVSSGVAPIFVSPDSRNRILIVKGANRHLRPADIDAAAAKIEASRLVVLQLEIDIDTVYYAIDFAAARGIPVLLNPAPGVPDLDFARLAKLEFLVPNETELALVSGMPTDTPDAVERAAGSLVERGVKHVIVTLGEKGSLLVSRAGAVRVPPVAVDARDTTGAGDAYIGCFARHYVATADIPAAMRLASAYAAHSVTGLGTQKSYADAATFERFLQTIGFGA</sequence>
<name>Q3JFQ2_BURP1</name>
<evidence type="ECO:0000256" key="13">
    <source>
        <dbReference type="ARBA" id="ARBA00081655"/>
    </source>
</evidence>
<feature type="binding site" evidence="14">
    <location>
        <position position="287"/>
    </location>
    <ligand>
        <name>substrate</name>
    </ligand>
</feature>
<dbReference type="KEGG" id="bpm:BURPS1710b_A2451"/>
<dbReference type="Proteomes" id="UP000002700">
    <property type="component" value="Chromosome II"/>
</dbReference>
<comment type="caution">
    <text evidence="14">Lacks conserved residue(s) required for the propagation of feature annotation.</text>
</comment>
<comment type="subunit">
    <text evidence="14">Homodimer.</text>
</comment>
<feature type="binding site" evidence="14">
    <location>
        <position position="219"/>
    </location>
    <ligand>
        <name>ATP</name>
        <dbReference type="ChEBI" id="CHEBI:30616"/>
    </ligand>
</feature>
<evidence type="ECO:0000256" key="9">
    <source>
        <dbReference type="ARBA" id="ARBA00023277"/>
    </source>
</evidence>
<evidence type="ECO:0000256" key="2">
    <source>
        <dbReference type="ARBA" id="ARBA00022679"/>
    </source>
</evidence>
<feature type="binding site" evidence="14">
    <location>
        <position position="322"/>
    </location>
    <ligand>
        <name>K(+)</name>
        <dbReference type="ChEBI" id="CHEBI:29103"/>
    </ligand>
</feature>
<keyword evidence="9 14" id="KW-0119">Carbohydrate metabolism</keyword>
<evidence type="ECO:0000256" key="7">
    <source>
        <dbReference type="ARBA" id="ARBA00022842"/>
    </source>
</evidence>
<accession>Q3JFQ2</accession>
<dbReference type="GO" id="GO:0004747">
    <property type="term" value="F:ribokinase activity"/>
    <property type="evidence" value="ECO:0007669"/>
    <property type="project" value="UniProtKB-UniRule"/>
</dbReference>
<organism evidence="17 18">
    <name type="scientific">Burkholderia pseudomallei (strain 1710b)</name>
    <dbReference type="NCBI Taxonomy" id="320372"/>
    <lineage>
        <taxon>Bacteria</taxon>
        <taxon>Pseudomonadati</taxon>
        <taxon>Pseudomonadota</taxon>
        <taxon>Betaproteobacteria</taxon>
        <taxon>Burkholderiales</taxon>
        <taxon>Burkholderiaceae</taxon>
        <taxon>Burkholderia</taxon>
        <taxon>pseudomallei group</taxon>
    </lineage>
</organism>
<keyword evidence="1 14" id="KW-0963">Cytoplasm</keyword>
<evidence type="ECO:0000256" key="11">
    <source>
        <dbReference type="ARBA" id="ARBA00066926"/>
    </source>
</evidence>
<dbReference type="EnsemblBacteria" id="ABA53211">
    <property type="protein sequence ID" value="ABA53211"/>
    <property type="gene ID" value="BURPS1710b_A2451"/>
</dbReference>
<evidence type="ECO:0000256" key="5">
    <source>
        <dbReference type="ARBA" id="ARBA00022777"/>
    </source>
</evidence>
<feature type="binding site" evidence="14">
    <location>
        <begin position="255"/>
        <end position="260"/>
    </location>
    <ligand>
        <name>ATP</name>
        <dbReference type="ChEBI" id="CHEBI:30616"/>
    </ligand>
</feature>
<keyword evidence="6 14" id="KW-0067">ATP-binding</keyword>
<comment type="catalytic activity">
    <reaction evidence="10">
        <text>2-deoxy-D-ribose + ATP = 2-deoxy-D-ribose 5-phosphate + ADP + H(+)</text>
        <dbReference type="Rhea" id="RHEA:30871"/>
        <dbReference type="ChEBI" id="CHEBI:15378"/>
        <dbReference type="ChEBI" id="CHEBI:30616"/>
        <dbReference type="ChEBI" id="CHEBI:62877"/>
        <dbReference type="ChEBI" id="CHEBI:90761"/>
        <dbReference type="ChEBI" id="CHEBI:456216"/>
        <dbReference type="EC" id="2.7.1.229"/>
    </reaction>
    <physiologicalReaction direction="left-to-right" evidence="10">
        <dbReference type="Rhea" id="RHEA:30872"/>
    </physiologicalReaction>
</comment>
<dbReference type="UniPathway" id="UPA00916">
    <property type="reaction ID" value="UER00889"/>
</dbReference>
<dbReference type="PANTHER" id="PTHR10584">
    <property type="entry name" value="SUGAR KINASE"/>
    <property type="match status" value="1"/>
</dbReference>
<keyword evidence="4 14" id="KW-0547">Nucleotide-binding</keyword>
<dbReference type="PANTHER" id="PTHR10584:SF166">
    <property type="entry name" value="RIBOKINASE"/>
    <property type="match status" value="1"/>
</dbReference>
<evidence type="ECO:0000256" key="1">
    <source>
        <dbReference type="ARBA" id="ARBA00022490"/>
    </source>
</evidence>
<evidence type="ECO:0000256" key="3">
    <source>
        <dbReference type="ARBA" id="ARBA00022723"/>
    </source>
</evidence>
<dbReference type="InterPro" id="IPR011877">
    <property type="entry name" value="Ribokinase"/>
</dbReference>
<comment type="similarity">
    <text evidence="14">Belongs to the carbohydrate kinase PfkB family. Deoxyribokinase subfamily.</text>
</comment>
<keyword evidence="3 14" id="KW-0479">Metal-binding</keyword>
<dbReference type="InterPro" id="IPR011611">
    <property type="entry name" value="PfkB_dom"/>
</dbReference>
<feature type="binding site" evidence="14">
    <location>
        <begin position="45"/>
        <end position="47"/>
    </location>
    <ligand>
        <name>substrate</name>
    </ligand>
</feature>
<keyword evidence="8 14" id="KW-0630">Potassium</keyword>
<dbReference type="CDD" id="cd01174">
    <property type="entry name" value="ribokinase"/>
    <property type="match status" value="1"/>
</dbReference>
<dbReference type="GO" id="GO:0019303">
    <property type="term" value="P:D-ribose catabolic process"/>
    <property type="evidence" value="ECO:0007669"/>
    <property type="project" value="UniProtKB-UniPathway"/>
</dbReference>
<evidence type="ECO:0000256" key="6">
    <source>
        <dbReference type="ARBA" id="ARBA00022840"/>
    </source>
</evidence>
<dbReference type="GO" id="GO:0005524">
    <property type="term" value="F:ATP binding"/>
    <property type="evidence" value="ECO:0007669"/>
    <property type="project" value="UniProtKB-UniRule"/>
</dbReference>
<keyword evidence="7 14" id="KW-0460">Magnesium</keyword>
<feature type="compositionally biased region" description="Basic and acidic residues" evidence="15">
    <location>
        <begin position="1"/>
        <end position="28"/>
    </location>
</feature>
<feature type="binding site" evidence="14">
    <location>
        <position position="281"/>
    </location>
    <ligand>
        <name>K(+)</name>
        <dbReference type="ChEBI" id="CHEBI:29103"/>
    </ligand>
</feature>
<evidence type="ECO:0000256" key="10">
    <source>
        <dbReference type="ARBA" id="ARBA00051363"/>
    </source>
</evidence>
<dbReference type="GO" id="GO:0046872">
    <property type="term" value="F:metal ion binding"/>
    <property type="evidence" value="ECO:0007669"/>
    <property type="project" value="UniProtKB-KW"/>
</dbReference>
<feature type="domain" description="Carbohydrate kinase PfkB" evidence="16">
    <location>
        <begin position="35"/>
        <end position="326"/>
    </location>
</feature>
<dbReference type="InterPro" id="IPR002139">
    <property type="entry name" value="Ribo/fructo_kinase"/>
</dbReference>
<protein>
    <recommendedName>
        <fullName evidence="12 14">Deoxyribokinase</fullName>
        <shortName evidence="14">dRK</shortName>
        <ecNumber evidence="11 14">2.7.1.229</ecNumber>
    </recommendedName>
    <alternativeName>
        <fullName evidence="13 14">ATP:2-deoxy-D-ribose 5-phosphotransferase</fullName>
    </alternativeName>
</protein>
<dbReference type="Pfam" id="PF00294">
    <property type="entry name" value="PfkB"/>
    <property type="match status" value="1"/>
</dbReference>
<dbReference type="InterPro" id="IPR029056">
    <property type="entry name" value="Ribokinase-like"/>
</dbReference>
<evidence type="ECO:0000313" key="18">
    <source>
        <dbReference type="Proteomes" id="UP000002700"/>
    </source>
</evidence>
<evidence type="ECO:0000259" key="16">
    <source>
        <dbReference type="Pfam" id="PF00294"/>
    </source>
</evidence>
<dbReference type="EC" id="2.7.1.229" evidence="11 14"/>
<dbReference type="Gene3D" id="3.40.1190.20">
    <property type="match status" value="1"/>
</dbReference>
<reference evidence="17 18" key="1">
    <citation type="submission" date="2005-09" db="EMBL/GenBank/DDBJ databases">
        <authorList>
            <person name="Woods D.E."/>
            <person name="Nierman W.C."/>
        </authorList>
    </citation>
    <scope>NUCLEOTIDE SEQUENCE [LARGE SCALE GENOMIC DNA]</scope>
    <source>
        <strain evidence="17 18">1710b</strain>
    </source>
</reference>
<comment type="subcellular location">
    <subcellularLocation>
        <location evidence="14">Cytoplasm</location>
    </subcellularLocation>
</comment>